<dbReference type="InterPro" id="IPR005119">
    <property type="entry name" value="LysR_subst-bd"/>
</dbReference>
<evidence type="ECO:0000259" key="1">
    <source>
        <dbReference type="Pfam" id="PF03466"/>
    </source>
</evidence>
<dbReference type="Pfam" id="PF03466">
    <property type="entry name" value="LysR_substrate"/>
    <property type="match status" value="1"/>
</dbReference>
<reference evidence="3" key="1">
    <citation type="submission" date="2020-07" db="EMBL/GenBank/DDBJ databases">
        <authorList>
            <person name="Partida-Martinez L."/>
            <person name="Huntemann M."/>
            <person name="Clum A."/>
            <person name="Wang J."/>
            <person name="Palaniappan K."/>
            <person name="Ritter S."/>
            <person name="Chen I.-M."/>
            <person name="Stamatis D."/>
            <person name="Reddy T."/>
            <person name="O'Malley R."/>
            <person name="Daum C."/>
            <person name="Shapiro N."/>
            <person name="Ivanova N."/>
            <person name="Kyrpides N."/>
            <person name="Woyke T."/>
        </authorList>
    </citation>
    <scope>NUCLEOTIDE SEQUENCE [LARGE SCALE GENOMIC DNA]</scope>
    <source>
        <strain evidence="3">AT2.8</strain>
    </source>
</reference>
<name>A0A852TE85_9BACI</name>
<dbReference type="Proteomes" id="UP000548423">
    <property type="component" value="Unassembled WGS sequence"/>
</dbReference>
<dbReference type="AlphaFoldDB" id="A0A852TE85"/>
<protein>
    <submittedName>
        <fullName evidence="2">DNA-binding transcriptional LysR family regulator</fullName>
    </submittedName>
</protein>
<evidence type="ECO:0000313" key="3">
    <source>
        <dbReference type="Proteomes" id="UP000548423"/>
    </source>
</evidence>
<evidence type="ECO:0000313" key="2">
    <source>
        <dbReference type="EMBL" id="NYE07072.1"/>
    </source>
</evidence>
<keyword evidence="2" id="KW-0238">DNA-binding</keyword>
<sequence>MVQACNGVGFSQNIAFEGKVIDALKGLVSAGLGVTLMPEMTLVDNTPRSTIVILLSDSRLTQQIETGGLLCHYQI</sequence>
<proteinExistence type="predicted"/>
<organism evidence="2 3">
    <name type="scientific">Neobacillus niacini</name>
    <dbReference type="NCBI Taxonomy" id="86668"/>
    <lineage>
        <taxon>Bacteria</taxon>
        <taxon>Bacillati</taxon>
        <taxon>Bacillota</taxon>
        <taxon>Bacilli</taxon>
        <taxon>Bacillales</taxon>
        <taxon>Bacillaceae</taxon>
        <taxon>Neobacillus</taxon>
    </lineage>
</organism>
<reference evidence="3" key="2">
    <citation type="submission" date="2020-08" db="EMBL/GenBank/DDBJ databases">
        <title>The Agave Microbiome: Exploring the role of microbial communities in plant adaptations to desert environments.</title>
        <authorList>
            <person name="Partida-Martinez L.P."/>
        </authorList>
    </citation>
    <scope>NUCLEOTIDE SEQUENCE [LARGE SCALE GENOMIC DNA]</scope>
    <source>
        <strain evidence="3">AT2.8</strain>
    </source>
</reference>
<dbReference type="EMBL" id="JACCBX010000008">
    <property type="protein sequence ID" value="NYE07072.1"/>
    <property type="molecule type" value="Genomic_DNA"/>
</dbReference>
<feature type="domain" description="LysR substrate-binding" evidence="1">
    <location>
        <begin position="2"/>
        <end position="64"/>
    </location>
</feature>
<dbReference type="GO" id="GO:0003677">
    <property type="term" value="F:DNA binding"/>
    <property type="evidence" value="ECO:0007669"/>
    <property type="project" value="UniProtKB-KW"/>
</dbReference>
<comment type="caution">
    <text evidence="2">The sequence shown here is derived from an EMBL/GenBank/DDBJ whole genome shotgun (WGS) entry which is preliminary data.</text>
</comment>
<gene>
    <name evidence="2" type="ORF">F4694_003857</name>
</gene>
<accession>A0A852TE85</accession>
<dbReference type="Gene3D" id="3.40.190.10">
    <property type="entry name" value="Periplasmic binding protein-like II"/>
    <property type="match status" value="1"/>
</dbReference>